<dbReference type="InterPro" id="IPR009155">
    <property type="entry name" value="Cyt_b562"/>
</dbReference>
<dbReference type="Gene3D" id="1.20.120.10">
    <property type="entry name" value="Cytochrome c/b562"/>
    <property type="match status" value="1"/>
</dbReference>
<dbReference type="RefSeq" id="WP_080509345.1">
    <property type="nucleotide sequence ID" value="NZ_JAHCDJ010000004.1"/>
</dbReference>
<proteinExistence type="inferred from homology"/>
<keyword evidence="2" id="KW-0732">Signal</keyword>
<comment type="caution">
    <text evidence="3">The sequence shown here is derived from an EMBL/GenBank/DDBJ whole genome shotgun (WGS) entry which is preliminary data.</text>
</comment>
<dbReference type="SUPFAM" id="SSF47175">
    <property type="entry name" value="Cytochromes"/>
    <property type="match status" value="1"/>
</dbReference>
<evidence type="ECO:0000256" key="1">
    <source>
        <dbReference type="ARBA" id="ARBA00005523"/>
    </source>
</evidence>
<reference evidence="3 4" key="1">
    <citation type="submission" date="2021-05" db="EMBL/GenBank/DDBJ databases">
        <title>Draft Whole Genome Sequencing Of Biosensor Chromobacterium violaceum Strain CV026 Reveals A Regulatory RNA In Chromobacterium violaceum Phenotype Regulatory Network.</title>
        <authorList>
            <person name="Hong K.W."/>
            <person name="Chan K.G."/>
            <person name="Chang C.-Y."/>
        </authorList>
    </citation>
    <scope>NUCLEOTIDE SEQUENCE [LARGE SCALE GENOMIC DNA]</scope>
    <source>
        <strain evidence="3 4">ATCC 31532</strain>
    </source>
</reference>
<evidence type="ECO:0000313" key="4">
    <source>
        <dbReference type="Proteomes" id="UP000711178"/>
    </source>
</evidence>
<keyword evidence="4" id="KW-1185">Reference proteome</keyword>
<evidence type="ECO:0000313" key="3">
    <source>
        <dbReference type="EMBL" id="MBW8287146.1"/>
    </source>
</evidence>
<comment type="similarity">
    <text evidence="1">Belongs to the cytochrome b562 family.</text>
</comment>
<name>A0ABS7FBI2_9NEIS</name>
<protein>
    <submittedName>
        <fullName evidence="3">Cytochrome B562</fullName>
    </submittedName>
</protein>
<dbReference type="Proteomes" id="UP000711178">
    <property type="component" value="Unassembled WGS sequence"/>
</dbReference>
<organism evidence="3 4">
    <name type="scientific">Chromobacterium subtsugae</name>
    <dbReference type="NCBI Taxonomy" id="251747"/>
    <lineage>
        <taxon>Bacteria</taxon>
        <taxon>Pseudomonadati</taxon>
        <taxon>Pseudomonadota</taxon>
        <taxon>Betaproteobacteria</taxon>
        <taxon>Neisseriales</taxon>
        <taxon>Chromobacteriaceae</taxon>
        <taxon>Chromobacterium</taxon>
    </lineage>
</organism>
<evidence type="ECO:0000256" key="2">
    <source>
        <dbReference type="ARBA" id="ARBA00022729"/>
    </source>
</evidence>
<dbReference type="EMBL" id="JAHDTB010000003">
    <property type="protein sequence ID" value="MBW8287146.1"/>
    <property type="molecule type" value="Genomic_DNA"/>
</dbReference>
<dbReference type="Pfam" id="PF07361">
    <property type="entry name" value="Cytochrom_B562"/>
    <property type="match status" value="1"/>
</dbReference>
<dbReference type="InterPro" id="IPR010980">
    <property type="entry name" value="Cyt_c/b562"/>
</dbReference>
<gene>
    <name evidence="3" type="ORF">KIF53_05820</name>
</gene>
<accession>A0ABS7FBI2</accession>
<sequence>MLRSRVWPLPRRRGRCLCDRRQEGSDMFSLDMPGRWAQAAGAAVLMLALTVPAQAGELKSLMKDMKTAMNGAMGSADVNEFSNCLQRLRLDVDRAAKLPYPDNPTDYREGMRTLSVDLNKAEQFARAGNLAAAKQSLQAANQTKKRYHHLLN</sequence>